<evidence type="ECO:0000256" key="1">
    <source>
        <dbReference type="SAM" id="MobiDB-lite"/>
    </source>
</evidence>
<protein>
    <recommendedName>
        <fullName evidence="4">Reverse transcriptase</fullName>
    </recommendedName>
</protein>
<evidence type="ECO:0008006" key="4">
    <source>
        <dbReference type="Google" id="ProtNLM"/>
    </source>
</evidence>
<evidence type="ECO:0000313" key="3">
    <source>
        <dbReference type="Proteomes" id="UP000594261"/>
    </source>
</evidence>
<evidence type="ECO:0000313" key="2">
    <source>
        <dbReference type="EnsemblPlants" id="QL05p011573:mrna"/>
    </source>
</evidence>
<dbReference type="Gene3D" id="3.60.10.10">
    <property type="entry name" value="Endonuclease/exonuclease/phosphatase"/>
    <property type="match status" value="1"/>
</dbReference>
<accession>A0A7N2LMG5</accession>
<feature type="compositionally biased region" description="Basic and acidic residues" evidence="1">
    <location>
        <begin position="163"/>
        <end position="176"/>
    </location>
</feature>
<dbReference type="SUPFAM" id="SSF56219">
    <property type="entry name" value="DNase I-like"/>
    <property type="match status" value="1"/>
</dbReference>
<feature type="compositionally biased region" description="Basic and acidic residues" evidence="1">
    <location>
        <begin position="37"/>
        <end position="52"/>
    </location>
</feature>
<dbReference type="Proteomes" id="UP000594261">
    <property type="component" value="Chromosome 5"/>
</dbReference>
<sequence length="471" mass="54661">MMIKSVQYGFRVADLYRQMTNSLEPWLRASQYNPMKKTRDTGRWRKESDDRVAGMNVSDESEESGGINSSAISTETNQEIYEAIQGNLSIQKSNVINTELKGKTVGKILDMEYEETGAEVKEYQLAEFKILGMQQRKEQREPVGPIFNMGWGESVKAKKNKKGEKTNKTEHKEGPKQKIMQQNTKGGLVQEKEKKLKMEEDTKNFSMLLASEFGSMETVNASKEVVKKEDPKVVFLMETKSNEDWMKIVRDKCFYGNPDTSKRPESWEKLKLLRNTSTLPWLVIGDFNELMRMSKKERGSSRPQQQMLQFVEAIDAYGLKDIGFVGPRFTWLYQRSDGVQIRERLDRALATADWVSLFPMAKLHHLTSTALDHSPLLLHFNRKKMKKRGKKLFRFESMWLKEPWCEEVVLEAWEEGLATHSEFPLNACLEKCRLKLDAWNKIEFGHVGRKINELQKHLEWLELQPAFPSII</sequence>
<dbReference type="PANTHER" id="PTHR33710">
    <property type="entry name" value="BNAC02G09200D PROTEIN"/>
    <property type="match status" value="1"/>
</dbReference>
<dbReference type="PANTHER" id="PTHR33710:SF62">
    <property type="entry name" value="DUF4283 DOMAIN PROTEIN"/>
    <property type="match status" value="1"/>
</dbReference>
<dbReference type="Gramene" id="QL05p011573:mrna">
    <property type="protein sequence ID" value="QL05p011573:mrna"/>
    <property type="gene ID" value="QL05p011573"/>
</dbReference>
<reference evidence="2 3" key="1">
    <citation type="journal article" date="2016" name="G3 (Bethesda)">
        <title>First Draft Assembly and Annotation of the Genome of a California Endemic Oak Quercus lobata Nee (Fagaceae).</title>
        <authorList>
            <person name="Sork V.L."/>
            <person name="Fitz-Gibbon S.T."/>
            <person name="Puiu D."/>
            <person name="Crepeau M."/>
            <person name="Gugger P.F."/>
            <person name="Sherman R."/>
            <person name="Stevens K."/>
            <person name="Langley C.H."/>
            <person name="Pellegrini M."/>
            <person name="Salzberg S.L."/>
        </authorList>
    </citation>
    <scope>NUCLEOTIDE SEQUENCE [LARGE SCALE GENOMIC DNA]</scope>
    <source>
        <strain evidence="2 3">cv. SW786</strain>
    </source>
</reference>
<feature type="region of interest" description="Disordered" evidence="1">
    <location>
        <begin position="157"/>
        <end position="185"/>
    </location>
</feature>
<dbReference type="EMBL" id="LRBV02000005">
    <property type="status" value="NOT_ANNOTATED_CDS"/>
    <property type="molecule type" value="Genomic_DNA"/>
</dbReference>
<name>A0A7N2LMG5_QUELO</name>
<organism evidence="2 3">
    <name type="scientific">Quercus lobata</name>
    <name type="common">Valley oak</name>
    <dbReference type="NCBI Taxonomy" id="97700"/>
    <lineage>
        <taxon>Eukaryota</taxon>
        <taxon>Viridiplantae</taxon>
        <taxon>Streptophyta</taxon>
        <taxon>Embryophyta</taxon>
        <taxon>Tracheophyta</taxon>
        <taxon>Spermatophyta</taxon>
        <taxon>Magnoliopsida</taxon>
        <taxon>eudicotyledons</taxon>
        <taxon>Gunneridae</taxon>
        <taxon>Pentapetalae</taxon>
        <taxon>rosids</taxon>
        <taxon>fabids</taxon>
        <taxon>Fagales</taxon>
        <taxon>Fagaceae</taxon>
        <taxon>Quercus</taxon>
    </lineage>
</organism>
<proteinExistence type="predicted"/>
<dbReference type="AlphaFoldDB" id="A0A7N2LMG5"/>
<dbReference type="EnsemblPlants" id="QL05p011573:mrna">
    <property type="protein sequence ID" value="QL05p011573:mrna"/>
    <property type="gene ID" value="QL05p011573"/>
</dbReference>
<feature type="region of interest" description="Disordered" evidence="1">
    <location>
        <begin position="37"/>
        <end position="69"/>
    </location>
</feature>
<keyword evidence="3" id="KW-1185">Reference proteome</keyword>
<reference evidence="2" key="2">
    <citation type="submission" date="2021-01" db="UniProtKB">
        <authorList>
            <consortium name="EnsemblPlants"/>
        </authorList>
    </citation>
    <scope>IDENTIFICATION</scope>
</reference>
<dbReference type="InterPro" id="IPR036691">
    <property type="entry name" value="Endo/exonu/phosph_ase_sf"/>
</dbReference>
<dbReference type="OMA" id="NELMRMS"/>
<dbReference type="InParanoid" id="A0A7N2LMG5"/>